<dbReference type="PANTHER" id="PTHR37694:SF1">
    <property type="entry name" value="SLR8022 PROTEIN"/>
    <property type="match status" value="1"/>
</dbReference>
<name>A0A975AIB3_9FIRM</name>
<dbReference type="RefSeq" id="WP_207299840.1">
    <property type="nucleotide sequence ID" value="NZ_CP071444.1"/>
</dbReference>
<proteinExistence type="predicted"/>
<dbReference type="InterPro" id="IPR013096">
    <property type="entry name" value="Cupin_2"/>
</dbReference>
<dbReference type="InterPro" id="IPR014710">
    <property type="entry name" value="RmlC-like_jellyroll"/>
</dbReference>
<dbReference type="InterPro" id="IPR011051">
    <property type="entry name" value="RmlC_Cupin_sf"/>
</dbReference>
<accession>A0A975AIB3</accession>
<evidence type="ECO:0000259" key="1">
    <source>
        <dbReference type="Pfam" id="PF07883"/>
    </source>
</evidence>
<feature type="domain" description="Cupin type-2" evidence="1">
    <location>
        <begin position="35"/>
        <end position="100"/>
    </location>
</feature>
<dbReference type="KEGG" id="alka:J0B03_12075"/>
<dbReference type="PANTHER" id="PTHR37694">
    <property type="entry name" value="SLR8022 PROTEIN"/>
    <property type="match status" value="1"/>
</dbReference>
<gene>
    <name evidence="2" type="ORF">J0B03_12075</name>
</gene>
<organism evidence="2 3">
    <name type="scientific">Alkalibacter rhizosphaerae</name>
    <dbReference type="NCBI Taxonomy" id="2815577"/>
    <lineage>
        <taxon>Bacteria</taxon>
        <taxon>Bacillati</taxon>
        <taxon>Bacillota</taxon>
        <taxon>Clostridia</taxon>
        <taxon>Eubacteriales</taxon>
        <taxon>Eubacteriaceae</taxon>
        <taxon>Alkalibacter</taxon>
    </lineage>
</organism>
<dbReference type="Pfam" id="PF07883">
    <property type="entry name" value="Cupin_2"/>
    <property type="match status" value="1"/>
</dbReference>
<reference evidence="2" key="1">
    <citation type="submission" date="2021-03" db="EMBL/GenBank/DDBJ databases">
        <title>Alkalibacter marinus sp. nov., isolated from tidal flat sediment.</title>
        <authorList>
            <person name="Namirimu T."/>
            <person name="Yang J.-A."/>
            <person name="Yang S.-H."/>
            <person name="Kim Y.-J."/>
            <person name="Kwon K.K."/>
        </authorList>
    </citation>
    <scope>NUCLEOTIDE SEQUENCE</scope>
    <source>
        <strain evidence="2">ES005</strain>
    </source>
</reference>
<keyword evidence="3" id="KW-1185">Reference proteome</keyword>
<dbReference type="SUPFAM" id="SSF51182">
    <property type="entry name" value="RmlC-like cupins"/>
    <property type="match status" value="1"/>
</dbReference>
<sequence>MKIVRMNEIEGKINMRGVLAKELIDHETTRVMNLIMKPGEAVPAHEVPVDVFFYVVSGKGTIQIGEEKAVVEATDIVLCPPNTIMALWADQDEDFVVLNVKTPNMK</sequence>
<protein>
    <submittedName>
        <fullName evidence="2">Cupin domain-containing protein</fullName>
    </submittedName>
</protein>
<evidence type="ECO:0000313" key="3">
    <source>
        <dbReference type="Proteomes" id="UP000663499"/>
    </source>
</evidence>
<evidence type="ECO:0000313" key="2">
    <source>
        <dbReference type="EMBL" id="QSX08499.1"/>
    </source>
</evidence>
<dbReference type="Proteomes" id="UP000663499">
    <property type="component" value="Chromosome"/>
</dbReference>
<dbReference type="AlphaFoldDB" id="A0A975AIB3"/>
<dbReference type="EMBL" id="CP071444">
    <property type="protein sequence ID" value="QSX08499.1"/>
    <property type="molecule type" value="Genomic_DNA"/>
</dbReference>
<dbReference type="Gene3D" id="2.60.120.10">
    <property type="entry name" value="Jelly Rolls"/>
    <property type="match status" value="1"/>
</dbReference>